<feature type="compositionally biased region" description="Basic and acidic residues" evidence="2">
    <location>
        <begin position="3809"/>
        <end position="3821"/>
    </location>
</feature>
<feature type="compositionally biased region" description="Basic and acidic residues" evidence="2">
    <location>
        <begin position="838"/>
        <end position="851"/>
    </location>
</feature>
<feature type="region of interest" description="Disordered" evidence="2">
    <location>
        <begin position="586"/>
        <end position="653"/>
    </location>
</feature>
<feature type="region of interest" description="Disordered" evidence="2">
    <location>
        <begin position="190"/>
        <end position="211"/>
    </location>
</feature>
<evidence type="ECO:0000256" key="2">
    <source>
        <dbReference type="SAM" id="MobiDB-lite"/>
    </source>
</evidence>
<feature type="compositionally biased region" description="Low complexity" evidence="2">
    <location>
        <begin position="3352"/>
        <end position="3365"/>
    </location>
</feature>
<sequence>MSGRLAEISINLLSKMQTFKARTPKISFFPAVSGQCLGAIRQLHLRSKICQGSLLKSHLHRQKHSIHPQIENGSQAEVHSSCSTHSLIDGQVSDVLFASGGANRIRKSKSPEGDTVNTEVTIVAQTDLATEPKIGSKPAEFTHGGRNDLCQVLLKEGSPCDDSEVPLWLISSTPKKAILRSSDDSQIDLVGSRKNADNSGSHDRGKRSTSVPVTTNYGQLRYVCRLTEPRSLSSVEIMMAMPSLRALAYDRALVAAASDSLLPKVRLLADRLQKELANAPPEKQYFLTEDERTVLCESLKATRLVNCDEELKVHATQRTNVNLSGVSKSKSPHMYALAMGKAQQHIVLTSDSLCKMNSCSIVDKGTWVTIKEGLKNLMYSKDSNERAPLQILDAPPSLTNDIRDFVQNADECVRINNELNLNTTWHAKLEDLISRLNQLQLTFDERPYKCALKSLYDNCPPNEVSNAHCIRLNQRTANTVLRALEMANRRVRIDKKFTDNEDYLSEDSSTAAKELENRLHSEIIRDTVGAGTTCSVLSLKDAVLVQHVLLSTMSAHNSTRSNNEQQEDYEFFQLCSQNSGVTFDNSPISCGSGGTPEKLGEGFHSPRILSPISEKGTPETSFYDSEQTGTESSTENQRFFKPSSQKAELANSERVGQLIVPSMSGDDMRIHDTEGVRTLVVTARTSSHDNAAPREDGATAKGLLAETPYPQGQETFELEKSVIRPIATYLRSKLLNNLSKGVMTPAPASISNHYEQLSSVLDNKLLKSTDSTVSLLPAEMSLVRTFLISDNTPYARILNRSLETANASQTNSTVRNAEFRILQGTQEKQPTETVTDYPRVHRSSEGPKEQAKVATSVKFQSSESPVKLTKQEEQSEQLDQLDRLLRDKTEKELTPEEATAFSSTLLRILPSISDGLSSNLTALASDLQQNPRKFRLSSLMVSDIRKLLREVRESEGERERPPQPNQRSFLSGVKTVAILSPPSLIGECAKTNGHPEVAQLGPETKEYPVAMLPAHLFCGVVSAVGILKTLVSVYMTCKPLPELSSPVKRLLKACFLLLSKRYPFVGARMKQAFNMPLVLSEELDPANLNQNNLNWDIIQQAARQIEDSKEYQEELRRSGELIRQCTLNESSTMSDGDKMRLADAVCSKLINGISTYQVDEAVAVLQLLGRLLCKCESDQLDSSEMSLLARLVNRTSGPRDSPINQSEPDIIEMSLVECSLRECLPSEEEQTTGHTQELFQLSVMGRMLMFLHRSQTYQLRPEVKIIEPCLLGVLSSFIASRQLILSQTVLENWRRDLHGQLVAIQPILPLSHLQFELKAILASFLCDRHKTSVEDARRKVAKKILHFTRTSCTTLSPEQIMALLKVVDTVQLLCTYENGADTAYVRNVDSLINAILSRKDANKCSSVVDSCLAARELHSLLTHKVLPERANLTEFTASDSLFVAQKVGCLSGEKISSAHIDPWLLKTLVQQAQNNAVHQLPSHFIPSMLSSVGNEIEHCLLVLTKKLDQEIADVCNKITVENIHRDQLVRLVKATLLSYTFNHSISLRSWLYIRNLATLLDELQSTDQDWSAKIVEIRSLVHLLQNYTVMETKNDLDASEQVIALSQLNIVRDRISEMLSETNPLTITETYFTVFFLSQLMVRNRVKYELTDADMLTFVTVTSQLLLGVEETSLGIINPSNLPAFQNLVDKISASLYETLFTLGTSELNDLVSNETPGRADHSASVSTILLPVVISGKCSHSLIQEIRSDIRLFQSLAEKFTESCSGQSDLLDTLSDIIECLQPPSQPPEISSSSSVFELIETLDQLIPVMNTLIISDRKSAGNVLRNIVRLENLTKILKLSPTTCISVLKNNLMALIATDIDLFPFSIEQDYVDCMQQFVDQANDFIDSRSTTAINDGLKALGLKETDDEDVNMETIAQAAENLKLDRVFCLDSSQKGRLIEALSFALLRDKELSPKKARTIIELQTKLLSSLDSCSLTHTEYQLAAETLNASAASETDTTYGVANLNARLDQSQLESLHSSLISHFGTKQEFEPAEAAEVSATLATVLDNPLIDRHLSEEEQISLTATRKRLLFAAIRGRAIVPAELSELDEKANRSLIRSISEMIQTGKKEKRLSTRFSMYSPDEDNDSPTDKVTKRLDPEATQSLFDKMLIKMQKHVPRLHTMVPLISVLSELQASHISVPSEGNSQSQPVRQSIACNISLEELDMVTEFLEPIKHLKRTTPLHEYLAAFFHIQHSVDTEPLWPLEAGFLLSSIITLSDLDKTTYEFYDLHLRGLQDRLSAGTFDQENFGDPYSDTSSTLDREDLQFLHAFLDTAGEILVENIKDFLAAAPGELQTSQMSDISGEKFNIPLELFRIFLVGQANEPVSTTEDVILSNRIAAALNSDVVTTDVLELAKGLCYRPKFLRLFEEAEPSELGSGDTCQPYFPSHHVIFLSTILEQLVEDSDMNEELTPTSSLLLAQVLHALESFDAQAEGHRLMPRWSSHLSRLTWCLQLNSFLGRSLRFDVRNRALLSIACKHYKDMVALMLHNTAESALQMVKPDTESIELGPDARLGVVDLLFVVLTCPAKYGLSPIRAGQVAELIDLLQFNCMESNIAMNDLTLLQEIFIDIVGAEDVEYSCSNDTTTLFSCVELVEQIIHKLETNKLNWSSLSRKELAILGTTLNILLNFPYRQPQFCSWDSEENPNLSTECRPTLTMTLCLLNSLVTSADFEMVSRASKLSATELESIKELVEFSKPRIQLEAQKQRTLAIRKLSVSTECDLSAEITNEQLISAVQLSVASGQFVKPQDAWAALCLVNDLKNSPPKEYINITNAQSDALRSSMCMTRQAAYQPYDLIEGNQIDSLIYLDNALNSFRHSTMDNKVGICLNPVEVAALAASIRAVMEWVGVDRDSSSIYPLPCAIAQQMNCSAAYMENYWISESDLTLIQRFVSTIRAQAEQRIMAQISALVNQITTAHGEQEDVASFELDSTQRELLMQAVKLYILFTSNVPQKQHNTLLEWLDYLMYSRPAYITARNLFFLQDLIRSSRLQLETQPSQWTIRSRLLVMRSDLKWLMDNESSQQALSTNMAVLRPREAVVALNLLNHMVGFTGQNSHECAILQSALTSSIMNNQPMNLWGVLSEELRQNMVEHLRRLVEAFVIHTDCMNNLLWTTEESASLKLAGDVAMKMLTPGESSSKCSALEKILQLIPGKVNVGDLNKIRRALHATAEGEDNAGNLKDIRDLHDAAKRIEDLLSMNKSSFERPEYILELAKNTCILSMFADELRIDKRDLDTMNGFQLTLLDCLISKQSPSTIDLSPFVNLFSKIHQSAMPPETKYSYHDQLQSDSDRGICISPEGTRSLCQQSATPSNSTSTSPDPESFHTLGKIGAIFSQLGEYCRSGELQPEQAKHLCSSVETLEKVARQLPPTMHAYTLLSADEQVTLEGLKKSAQAGSSFKLDNSAIEVLHGLGQRLTALAIQANQDLLRTGLEIWLTASVRGKLAFDNHQKQQLCAALCLARDTISNQRILASSDNTLDLVNKVIEQCSLAAGSSTGMEINGPHTLGPAVTEILGEAQRVHKQMSAAGSSLSMAFSSSSEWQASLEPEKEGTQETPRLQTELKIPPGNVDSGRISYQGVNKLSNPSANLGYFQPEGTQSPVSLGQRYVAGYPASTRNITQEPARQSVGVNIDELKGSIFKSLVTEKRAHPESWNTNIGTRLSSACSRVESLLSVIPLSESDQSSEGDSRNSDRAEELNRLRREVLRLKEQLSYVVGQLESAERSSRSQALLTSSLRELMEQQRQFTFQLMSERSSLVSPGTVKPLENKPLQREPNPERHGRIYFSSDCLRENLLSSVTPTQRSNTTLYKPLETVTVDLSATLENVHRFSSLDRLHELIEIRRAVVAGSREELCNLGVYSSMPLKPVRSKNCIEDAASTHQTHSESCPPDAGEKRLTARTLHSLLEKQRSYTCHLVSRSTYEQDQSTRILEALEQRLANLENQIGPITEKVTHEFV</sequence>
<feature type="compositionally biased region" description="Polar residues" evidence="2">
    <location>
        <begin position="618"/>
        <end position="646"/>
    </location>
</feature>
<proteinExistence type="predicted"/>
<organism evidence="3 4">
    <name type="scientific">Calicophoron daubneyi</name>
    <name type="common">Rumen fluke</name>
    <name type="synonym">Paramphistomum daubneyi</name>
    <dbReference type="NCBI Taxonomy" id="300641"/>
    <lineage>
        <taxon>Eukaryota</taxon>
        <taxon>Metazoa</taxon>
        <taxon>Spiralia</taxon>
        <taxon>Lophotrochozoa</taxon>
        <taxon>Platyhelminthes</taxon>
        <taxon>Trematoda</taxon>
        <taxon>Digenea</taxon>
        <taxon>Plagiorchiida</taxon>
        <taxon>Pronocephalata</taxon>
        <taxon>Paramphistomoidea</taxon>
        <taxon>Paramphistomidae</taxon>
        <taxon>Calicophoron</taxon>
    </lineage>
</organism>
<feature type="compositionally biased region" description="Polar residues" evidence="2">
    <location>
        <begin position="825"/>
        <end position="834"/>
    </location>
</feature>
<gene>
    <name evidence="3" type="ORF">CDAUBV1_LOCUS17040</name>
</gene>
<feature type="coiled-coil region" evidence="1">
    <location>
        <begin position="3966"/>
        <end position="3993"/>
    </location>
</feature>
<feature type="region of interest" description="Disordered" evidence="2">
    <location>
        <begin position="3583"/>
        <end position="3614"/>
    </location>
</feature>
<evidence type="ECO:0000256" key="1">
    <source>
        <dbReference type="SAM" id="Coils"/>
    </source>
</evidence>
<feature type="compositionally biased region" description="Basic and acidic residues" evidence="2">
    <location>
        <begin position="194"/>
        <end position="203"/>
    </location>
</feature>
<name>A0AAV2TX02_CALDB</name>
<evidence type="ECO:0000313" key="4">
    <source>
        <dbReference type="Proteomes" id="UP001497525"/>
    </source>
</evidence>
<feature type="region of interest" description="Disordered" evidence="2">
    <location>
        <begin position="825"/>
        <end position="876"/>
    </location>
</feature>
<evidence type="ECO:0000313" key="3">
    <source>
        <dbReference type="EMBL" id="CAL5141715.1"/>
    </source>
</evidence>
<feature type="region of interest" description="Disordered" evidence="2">
    <location>
        <begin position="3802"/>
        <end position="3821"/>
    </location>
</feature>
<accession>A0AAV2TX02</accession>
<keyword evidence="1" id="KW-0175">Coiled coil</keyword>
<comment type="caution">
    <text evidence="3">The sequence shown here is derived from an EMBL/GenBank/DDBJ whole genome shotgun (WGS) entry which is preliminary data.</text>
</comment>
<reference evidence="3" key="1">
    <citation type="submission" date="2024-06" db="EMBL/GenBank/DDBJ databases">
        <authorList>
            <person name="Liu X."/>
            <person name="Lenzi L."/>
            <person name="Haldenby T S."/>
            <person name="Uol C."/>
        </authorList>
    </citation>
    <scope>NUCLEOTIDE SEQUENCE</scope>
</reference>
<dbReference type="EMBL" id="CAXLJL010000933">
    <property type="protein sequence ID" value="CAL5141715.1"/>
    <property type="molecule type" value="Genomic_DNA"/>
</dbReference>
<dbReference type="Proteomes" id="UP001497525">
    <property type="component" value="Unassembled WGS sequence"/>
</dbReference>
<feature type="region of interest" description="Disordered" evidence="2">
    <location>
        <begin position="3348"/>
        <end position="3367"/>
    </location>
</feature>
<protein>
    <submittedName>
        <fullName evidence="3">Uncharacterized protein</fullName>
    </submittedName>
</protein>